<dbReference type="GO" id="GO:0005737">
    <property type="term" value="C:cytoplasm"/>
    <property type="evidence" value="ECO:0007669"/>
    <property type="project" value="TreeGrafter"/>
</dbReference>
<sequence>MILITTNAWEPTADRVIRRLSKMGQPWARFNTNDYPRKARVALGSDRTTAFFVNGSGKRIDLSSVRSAWLWKYGEYDLPEGISAPESKFIHHQCQTVMHSAYRVLQERAFMVNVNDRNHAANDKPRQLALAPRFGLQVPPTLVTNSPEDAKAFCARHAKVAYKAIGLPVLFEKHGDAATPPRMIYTNILSEKDIAELDQLQFCPAILQAYVPKKFEVRITIVGNEVFAAELHSQHHEATSTDYRRTWNEAVKISHRVHALPPKVAEACLAMTREFGLAYSAIDMIFTPEGEYVFLEMNPTGMYAWIEDATELPISDALAAMLVRGGMG</sequence>
<proteinExistence type="predicted"/>
<dbReference type="eggNOG" id="COG0189">
    <property type="taxonomic scope" value="Bacteria"/>
</dbReference>
<keyword evidence="1" id="KW-0547">Nucleotide-binding</keyword>
<dbReference type="GO" id="GO:0018169">
    <property type="term" value="F:ribosomal S6-glutamic acid ligase activity"/>
    <property type="evidence" value="ECO:0007669"/>
    <property type="project" value="TreeGrafter"/>
</dbReference>
<dbReference type="RefSeq" id="WP_002624641.1">
    <property type="nucleotide sequence ID" value="NZ_ANAH02000023.1"/>
</dbReference>
<dbReference type="GO" id="GO:0009432">
    <property type="term" value="P:SOS response"/>
    <property type="evidence" value="ECO:0007669"/>
    <property type="project" value="TreeGrafter"/>
</dbReference>
<dbReference type="PROSITE" id="PS50975">
    <property type="entry name" value="ATP_GRASP"/>
    <property type="match status" value="1"/>
</dbReference>
<dbReference type="Pfam" id="PF08443">
    <property type="entry name" value="RimK"/>
    <property type="match status" value="1"/>
</dbReference>
<dbReference type="InterPro" id="IPR048936">
    <property type="entry name" value="MvdD-like_ATPgrasp"/>
</dbReference>
<dbReference type="InterPro" id="IPR011761">
    <property type="entry name" value="ATP-grasp"/>
</dbReference>
<accession>S9P8U8</accession>
<dbReference type="PANTHER" id="PTHR21621:SF0">
    <property type="entry name" value="BETA-CITRYLGLUTAMATE SYNTHASE B-RELATED"/>
    <property type="match status" value="1"/>
</dbReference>
<keyword evidence="4" id="KW-1185">Reference proteome</keyword>
<dbReference type="InterPro" id="IPR013651">
    <property type="entry name" value="ATP-grasp_RimK-type"/>
</dbReference>
<dbReference type="Proteomes" id="UP000011682">
    <property type="component" value="Unassembled WGS sequence"/>
</dbReference>
<feature type="domain" description="ATP-grasp" evidence="2">
    <location>
        <begin position="128"/>
        <end position="323"/>
    </location>
</feature>
<dbReference type="Pfam" id="PF21068">
    <property type="entry name" value="ATPgraspMvdD"/>
    <property type="match status" value="1"/>
</dbReference>
<dbReference type="OrthoDB" id="583309at2"/>
<evidence type="ECO:0000313" key="3">
    <source>
        <dbReference type="EMBL" id="EPX58672.1"/>
    </source>
</evidence>
<dbReference type="SUPFAM" id="SSF56059">
    <property type="entry name" value="Glutathione synthetase ATP-binding domain-like"/>
    <property type="match status" value="1"/>
</dbReference>
<dbReference type="AlphaFoldDB" id="S9P8U8"/>
<dbReference type="GO" id="GO:0005524">
    <property type="term" value="F:ATP binding"/>
    <property type="evidence" value="ECO:0007669"/>
    <property type="project" value="UniProtKB-UniRule"/>
</dbReference>
<comment type="caution">
    <text evidence="3">The sequence shown here is derived from an EMBL/GenBank/DDBJ whole genome shotgun (WGS) entry which is preliminary data.</text>
</comment>
<evidence type="ECO:0000259" key="2">
    <source>
        <dbReference type="PROSITE" id="PS50975"/>
    </source>
</evidence>
<dbReference type="GO" id="GO:0046872">
    <property type="term" value="F:metal ion binding"/>
    <property type="evidence" value="ECO:0007669"/>
    <property type="project" value="InterPro"/>
</dbReference>
<keyword evidence="1" id="KW-0067">ATP-binding</keyword>
<evidence type="ECO:0000313" key="4">
    <source>
        <dbReference type="Proteomes" id="UP000011682"/>
    </source>
</evidence>
<dbReference type="Gene3D" id="3.30.470.20">
    <property type="entry name" value="ATP-grasp fold, B domain"/>
    <property type="match status" value="1"/>
</dbReference>
<dbReference type="EMBL" id="ANAH02000023">
    <property type="protein sequence ID" value="EPX58672.1"/>
    <property type="molecule type" value="Genomic_DNA"/>
</dbReference>
<evidence type="ECO:0000256" key="1">
    <source>
        <dbReference type="PROSITE-ProRule" id="PRU00409"/>
    </source>
</evidence>
<organism evidence="3 4">
    <name type="scientific">Cystobacter fuscus (strain ATCC 25194 / DSM 2262 / NBRC 100088 / M29)</name>
    <dbReference type="NCBI Taxonomy" id="1242864"/>
    <lineage>
        <taxon>Bacteria</taxon>
        <taxon>Pseudomonadati</taxon>
        <taxon>Myxococcota</taxon>
        <taxon>Myxococcia</taxon>
        <taxon>Myxococcales</taxon>
        <taxon>Cystobacterineae</taxon>
        <taxon>Archangiaceae</taxon>
        <taxon>Cystobacter</taxon>
    </lineage>
</organism>
<name>S9P8U8_CYSF2</name>
<gene>
    <name evidence="3" type="ORF">D187_003870</name>
</gene>
<dbReference type="PANTHER" id="PTHR21621">
    <property type="entry name" value="RIBOSOMAL PROTEIN S6 MODIFICATION PROTEIN"/>
    <property type="match status" value="1"/>
</dbReference>
<protein>
    <recommendedName>
        <fullName evidence="2">ATP-grasp domain-containing protein</fullName>
    </recommendedName>
</protein>
<reference evidence="3" key="1">
    <citation type="submission" date="2013-05" db="EMBL/GenBank/DDBJ databases">
        <title>Genome assembly of Cystobacter fuscus DSM 2262.</title>
        <authorList>
            <person name="Sharma G."/>
            <person name="Khatri I."/>
            <person name="Kaur C."/>
            <person name="Mayilraj S."/>
            <person name="Subramanian S."/>
        </authorList>
    </citation>
    <scope>NUCLEOTIDE SEQUENCE [LARGE SCALE GENOMIC DNA]</scope>
    <source>
        <strain evidence="3">DSM 2262</strain>
    </source>
</reference>